<dbReference type="Proteomes" id="UP000437709">
    <property type="component" value="Unassembled WGS sequence"/>
</dbReference>
<feature type="domain" description="Polysaccharide pyruvyl transferase" evidence="1">
    <location>
        <begin position="110"/>
        <end position="371"/>
    </location>
</feature>
<proteinExistence type="predicted"/>
<dbReference type="EMBL" id="WHPC01000108">
    <property type="protein sequence ID" value="MPV38766.1"/>
    <property type="molecule type" value="Genomic_DNA"/>
</dbReference>
<dbReference type="InterPro" id="IPR007345">
    <property type="entry name" value="Polysacch_pyruvyl_Trfase"/>
</dbReference>
<dbReference type="PANTHER" id="PTHR36836:SF1">
    <property type="entry name" value="COLANIC ACID BIOSYNTHESIS PROTEIN WCAK"/>
    <property type="match status" value="1"/>
</dbReference>
<dbReference type="AlphaFoldDB" id="A0A6N7ERM3"/>
<evidence type="ECO:0000259" key="1">
    <source>
        <dbReference type="Pfam" id="PF04230"/>
    </source>
</evidence>
<gene>
    <name evidence="2" type="ORF">GB881_17265</name>
</gene>
<accession>A0A6N7ERM3</accession>
<evidence type="ECO:0000313" key="3">
    <source>
        <dbReference type="Proteomes" id="UP000437709"/>
    </source>
</evidence>
<dbReference type="Pfam" id="PF04230">
    <property type="entry name" value="PS_pyruv_trans"/>
    <property type="match status" value="1"/>
</dbReference>
<reference evidence="2 3" key="1">
    <citation type="submission" date="2019-10" db="EMBL/GenBank/DDBJ databases">
        <title>Georgenia wutianyii sp. nov. and Georgenia yuyongxinii sp. nov. isolated from plateau pika (Ochotona curzoniae) in the Qinghai-Tibet plateau of China.</title>
        <authorList>
            <person name="Tian Z."/>
        </authorList>
    </citation>
    <scope>NUCLEOTIDE SEQUENCE [LARGE SCALE GENOMIC DNA]</scope>
    <source>
        <strain evidence="2 3">JCM 19765</strain>
    </source>
</reference>
<evidence type="ECO:0000313" key="2">
    <source>
        <dbReference type="EMBL" id="MPV38766.1"/>
    </source>
</evidence>
<keyword evidence="3" id="KW-1185">Reference proteome</keyword>
<sequence>MVTPWSRTHRGFGHEVRTEHRALPHTSDVTELRLVLAGALVRNDNRGVEALARSVLDAIALREASTYLSVLDDGWGVRRDGDSSGLSLEFVGVRLSRRWHRPESWAQIRLAQALRSRINPAAQRISHADALLDISGGDSFTDLYGQARLDAICAPKEAALRAGRPLVLLPQTFGPFTGQASRRRAERIVQRSTVAYARDALSYERLLELGGPDADTGRLRSGVDVAFALEPREPSGEVVRLLGDHPGEVLAGVNVSGLLVEESRAARFGLRGNYLATMTSLVRELIGVGARPVLVPHVHGAGGESDLAAALAVRDSLSPHERDAVMILPAELRAAELKWCIAQLDWFAGSRMHATIASLSSGVPTFGYAYSDKAEGVFAMCGSGAHHGDARQTTGAAAVEMMMHSFDQRERAASDLARTTPSVVALARQQLADLLSEIASWHGSPMPIGTVA</sequence>
<comment type="caution">
    <text evidence="2">The sequence shown here is derived from an EMBL/GenBank/DDBJ whole genome shotgun (WGS) entry which is preliminary data.</text>
</comment>
<organism evidence="2 3">
    <name type="scientific">Georgenia subflava</name>
    <dbReference type="NCBI Taxonomy" id="1622177"/>
    <lineage>
        <taxon>Bacteria</taxon>
        <taxon>Bacillati</taxon>
        <taxon>Actinomycetota</taxon>
        <taxon>Actinomycetes</taxon>
        <taxon>Micrococcales</taxon>
        <taxon>Bogoriellaceae</taxon>
        <taxon>Georgenia</taxon>
    </lineage>
</organism>
<dbReference type="PANTHER" id="PTHR36836">
    <property type="entry name" value="COLANIC ACID BIOSYNTHESIS PROTEIN WCAK"/>
    <property type="match status" value="1"/>
</dbReference>
<protein>
    <recommendedName>
        <fullName evidence="1">Polysaccharide pyruvyl transferase domain-containing protein</fullName>
    </recommendedName>
</protein>
<name>A0A6N7ERM3_9MICO</name>